<dbReference type="InterPro" id="IPR029039">
    <property type="entry name" value="Flavoprotein-like_sf"/>
</dbReference>
<keyword evidence="5" id="KW-1185">Reference proteome</keyword>
<evidence type="ECO:0000313" key="2">
    <source>
        <dbReference type="EMBL" id="CUS84841.1"/>
    </source>
</evidence>
<dbReference type="EMBL" id="FAOP01000006">
    <property type="protein sequence ID" value="CUU07219.1"/>
    <property type="molecule type" value="Genomic_DNA"/>
</dbReference>
<accession>A0A0P1LKN7</accession>
<dbReference type="InterPro" id="IPR008254">
    <property type="entry name" value="Flavodoxin/NO_synth"/>
</dbReference>
<dbReference type="RefSeq" id="WP_075426722.1">
    <property type="nucleotide sequence ID" value="NZ_CZVI01000008.1"/>
</dbReference>
<dbReference type="SUPFAM" id="SSF52218">
    <property type="entry name" value="Flavoproteins"/>
    <property type="match status" value="1"/>
</dbReference>
<organism evidence="3 4">
    <name type="scientific">Candidatus Kryptonium thompsonii</name>
    <dbReference type="NCBI Taxonomy" id="1633631"/>
    <lineage>
        <taxon>Bacteria</taxon>
        <taxon>Pseudomonadati</taxon>
        <taxon>Candidatus Kryptoniota</taxon>
        <taxon>Candidatus Kryptonium</taxon>
    </lineage>
</organism>
<accession>A0A0P1M448</accession>
<accession>A0A0P1MET6</accession>
<sequence>MKILLAYFSFTGNTEKVSKLILKCLQESGINCDIFKIEPILKLKYLPWLFLSFIPGLPFPVKNLKLLNLGNYDAIILGSPKWSLSCPPVTYFIRFLKSERLKAKSSLRIFLFITYGGFGEDSYIQKLKKNLEECGFNVPIASKFKRSEIKDGKAIEGINKFCSEILLSLSPSHPNISKS</sequence>
<dbReference type="Proteomes" id="UP000182011">
    <property type="component" value="Unassembled WGS sequence"/>
</dbReference>
<dbReference type="PROSITE" id="PS50902">
    <property type="entry name" value="FLAVODOXIN_LIKE"/>
    <property type="match status" value="1"/>
</dbReference>
<evidence type="ECO:0000259" key="1">
    <source>
        <dbReference type="PROSITE" id="PS50902"/>
    </source>
</evidence>
<evidence type="ECO:0000313" key="5">
    <source>
        <dbReference type="Proteomes" id="UP000182200"/>
    </source>
</evidence>
<accession>A0A0P1LSM1</accession>
<dbReference type="OrthoDB" id="9801479at2"/>
<dbReference type="STRING" id="1633631.GCA_001442925_01745"/>
<evidence type="ECO:0000313" key="3">
    <source>
        <dbReference type="EMBL" id="CUU07219.1"/>
    </source>
</evidence>
<accession>A0A0P1P4V9</accession>
<accession>A0A0P1M0R7</accession>
<name>A0A0P1LFP7_9BACT</name>
<accession>A0A0P1M4U7</accession>
<gene>
    <name evidence="3" type="ORF">JGI4_01750</name>
    <name evidence="2" type="ORF">JGI8_00844</name>
</gene>
<dbReference type="Proteomes" id="UP000182200">
    <property type="component" value="Unassembled WGS sequence"/>
</dbReference>
<dbReference type="AlphaFoldDB" id="A0A0P1LFP7"/>
<dbReference type="PANTHER" id="PTHR39201:SF1">
    <property type="entry name" value="FLAVODOXIN-LIKE DOMAIN-CONTAINING PROTEIN"/>
    <property type="match status" value="1"/>
</dbReference>
<proteinExistence type="predicted"/>
<dbReference type="EMBL" id="CZVI01000008">
    <property type="protein sequence ID" value="CUS84841.1"/>
    <property type="molecule type" value="Genomic_DNA"/>
</dbReference>
<dbReference type="PANTHER" id="PTHR39201">
    <property type="entry name" value="EXPORTED PROTEIN-RELATED"/>
    <property type="match status" value="1"/>
</dbReference>
<feature type="domain" description="Flavodoxin-like" evidence="1">
    <location>
        <begin position="3"/>
        <end position="166"/>
    </location>
</feature>
<accession>A0A0P1LFP7</accession>
<accession>A0A0P1LX60</accession>
<dbReference type="GO" id="GO:0010181">
    <property type="term" value="F:FMN binding"/>
    <property type="evidence" value="ECO:0007669"/>
    <property type="project" value="InterPro"/>
</dbReference>
<dbReference type="Gene3D" id="3.40.50.360">
    <property type="match status" value="1"/>
</dbReference>
<protein>
    <recommendedName>
        <fullName evidence="1">Flavodoxin-like domain-containing protein</fullName>
    </recommendedName>
</protein>
<accession>A0A0P1MNM0</accession>
<reference evidence="3 4" key="2">
    <citation type="submission" date="2015-11" db="EMBL/GenBank/DDBJ databases">
        <authorList>
            <person name="Zhang Y."/>
            <person name="Guo Z."/>
        </authorList>
    </citation>
    <scope>NUCLEOTIDE SEQUENCE [LARGE SCALE GENOMIC DNA]</scope>
    <source>
        <strain evidence="3">JGI-4</strain>
    </source>
</reference>
<accession>A0A0S4N9J9</accession>
<evidence type="ECO:0000313" key="4">
    <source>
        <dbReference type="Proteomes" id="UP000182011"/>
    </source>
</evidence>
<reference evidence="2 5" key="1">
    <citation type="submission" date="2015-11" db="EMBL/GenBank/DDBJ databases">
        <authorList>
            <person name="Varghese N."/>
        </authorList>
    </citation>
    <scope>NUCLEOTIDE SEQUENCE [LARGE SCALE GENOMIC DNA]</scope>
    <source>
        <strain evidence="2 5">JGI-8</strain>
    </source>
</reference>